<dbReference type="OrthoDB" id="3886018at2759"/>
<proteinExistence type="predicted"/>
<accession>A0A8H6FWW0</accession>
<name>A0A8H6FWW0_9LECA</name>
<dbReference type="GeneID" id="59287085"/>
<evidence type="ECO:0000313" key="3">
    <source>
        <dbReference type="Proteomes" id="UP000578531"/>
    </source>
</evidence>
<feature type="compositionally biased region" description="Polar residues" evidence="1">
    <location>
        <begin position="40"/>
        <end position="49"/>
    </location>
</feature>
<dbReference type="AlphaFoldDB" id="A0A8H6FWW0"/>
<gene>
    <name evidence="2" type="ORF">HO173_005422</name>
</gene>
<feature type="region of interest" description="Disordered" evidence="1">
    <location>
        <begin position="1"/>
        <end position="23"/>
    </location>
</feature>
<feature type="compositionally biased region" description="Low complexity" evidence="1">
    <location>
        <begin position="10"/>
        <end position="23"/>
    </location>
</feature>
<dbReference type="RefSeq" id="XP_037165677.1">
    <property type="nucleotide sequence ID" value="XM_037307339.1"/>
</dbReference>
<sequence length="746" mass="78421">MASSPTSLASTGTQSTVSSQTSGGFECAQTGCAVCVDNDPPSSYQSPTSKLKRSRLVEREEVPYDGNLSPPAKNPAIVPHARTYAKGLAKRKLPEPSDDPWNGNQDSYLWTQYAYASWVPLRRDANFPSSSLAFSLAANRFDVAVQGLYGCTSLMIISTQGVWMSHLWENPSFQVGGIVNQANFQAHILDRLGPGDGTAEFPGLTQYLNTQFAADTKPVAIIMTPRNRFNPQPGVLMFQNQITQLSNKVQTIFGGILNGIPLIVDYTPKSDQFSQDWTSSGKALFQYDPVEIRCNGVQWAMVRLWVEDRVLYTYKHYWVARANQVVAPPANPQQAGNQKRQDQSADDTPSPSCLDSMTATGSISMGVMSNSGSLPAASAVSGSSAESASSLPSSPATVPATTTAAGVNAATSLAAVSLSAISTAAVAAASAAQITMSPLCEPYSLNAGGDGGVENCFPAALCQCSSGNFAGTYTTMTGTNQCGYTTIPSSQWNPSDQICTIGLSASSLRPVKPTTTGQYLFTETDLPTSGSGTTVYGCTSTLTSEAGPVMGTYCAGSKTPLTTLFPPIKTPTGAPAAPSCNSPANPQDASAQGDPDGYVPNPVFFEAAIGVFCGPNCKGKSGCLSATGETLSSNMDAFKATFFCSDAQSAPGGNKTLDCEPNDWENNPPPYWEASGIMFNLGVKLIDKSCQWTVDSDTCNKWLSNTLSGCPAAGLDWNECVAWTVGAGAAGLSLSDWQADHPSGTW</sequence>
<feature type="region of interest" description="Disordered" evidence="1">
    <location>
        <begin position="329"/>
        <end position="356"/>
    </location>
</feature>
<feature type="region of interest" description="Disordered" evidence="1">
    <location>
        <begin position="38"/>
        <end position="76"/>
    </location>
</feature>
<reference evidence="2 3" key="1">
    <citation type="journal article" date="2020" name="Genomics">
        <title>Complete, high-quality genomes from long-read metagenomic sequencing of two wolf lichen thalli reveals enigmatic genome architecture.</title>
        <authorList>
            <person name="McKenzie S.K."/>
            <person name="Walston R.F."/>
            <person name="Allen J.L."/>
        </authorList>
    </citation>
    <scope>NUCLEOTIDE SEQUENCE [LARGE SCALE GENOMIC DNA]</scope>
    <source>
        <strain evidence="2">WasteWater2</strain>
    </source>
</reference>
<organism evidence="2 3">
    <name type="scientific">Letharia columbiana</name>
    <dbReference type="NCBI Taxonomy" id="112416"/>
    <lineage>
        <taxon>Eukaryota</taxon>
        <taxon>Fungi</taxon>
        <taxon>Dikarya</taxon>
        <taxon>Ascomycota</taxon>
        <taxon>Pezizomycotina</taxon>
        <taxon>Lecanoromycetes</taxon>
        <taxon>OSLEUM clade</taxon>
        <taxon>Lecanoromycetidae</taxon>
        <taxon>Lecanorales</taxon>
        <taxon>Lecanorineae</taxon>
        <taxon>Parmeliaceae</taxon>
        <taxon>Letharia</taxon>
    </lineage>
</organism>
<comment type="caution">
    <text evidence="2">The sequence shown here is derived from an EMBL/GenBank/DDBJ whole genome shotgun (WGS) entry which is preliminary data.</text>
</comment>
<feature type="region of interest" description="Disordered" evidence="1">
    <location>
        <begin position="572"/>
        <end position="597"/>
    </location>
</feature>
<dbReference type="Proteomes" id="UP000578531">
    <property type="component" value="Unassembled WGS sequence"/>
</dbReference>
<evidence type="ECO:0000313" key="2">
    <source>
        <dbReference type="EMBL" id="KAF6236331.1"/>
    </source>
</evidence>
<feature type="compositionally biased region" description="Low complexity" evidence="1">
    <location>
        <begin position="574"/>
        <end position="586"/>
    </location>
</feature>
<feature type="compositionally biased region" description="Polar residues" evidence="1">
    <location>
        <begin position="346"/>
        <end position="356"/>
    </location>
</feature>
<protein>
    <submittedName>
        <fullName evidence="2">Uncharacterized protein</fullName>
    </submittedName>
</protein>
<dbReference type="EMBL" id="JACCJC010000019">
    <property type="protein sequence ID" value="KAF6236331.1"/>
    <property type="molecule type" value="Genomic_DNA"/>
</dbReference>
<keyword evidence="3" id="KW-1185">Reference proteome</keyword>
<evidence type="ECO:0000256" key="1">
    <source>
        <dbReference type="SAM" id="MobiDB-lite"/>
    </source>
</evidence>